<sequence>MTQELKLWQNLINNGNEKGRRHQVFLHLKLEPLSKAENDVNQMRQCLYEANPTIKNILGVIREEIELETLSEDEDKQLSLDNRDFSDGEPQKKRLKNKRCTQQKTKKQRRVDSKEKNCWIGIKSSY</sequence>
<accession>A0A2G2WLC1</accession>
<name>A0A2G2WLC1_CAPBA</name>
<reference evidence="2 3" key="1">
    <citation type="journal article" date="2017" name="Genome Biol.">
        <title>New reference genome sequences of hot pepper reveal the massive evolution of plant disease-resistance genes by retroduplication.</title>
        <authorList>
            <person name="Kim S."/>
            <person name="Park J."/>
            <person name="Yeom S.I."/>
            <person name="Kim Y.M."/>
            <person name="Seo E."/>
            <person name="Kim K.T."/>
            <person name="Kim M.S."/>
            <person name="Lee J.M."/>
            <person name="Cheong K."/>
            <person name="Shin H.S."/>
            <person name="Kim S.B."/>
            <person name="Han K."/>
            <person name="Lee J."/>
            <person name="Park M."/>
            <person name="Lee H.A."/>
            <person name="Lee H.Y."/>
            <person name="Lee Y."/>
            <person name="Oh S."/>
            <person name="Lee J.H."/>
            <person name="Choi E."/>
            <person name="Choi E."/>
            <person name="Lee S.E."/>
            <person name="Jeon J."/>
            <person name="Kim H."/>
            <person name="Choi G."/>
            <person name="Song H."/>
            <person name="Lee J."/>
            <person name="Lee S.C."/>
            <person name="Kwon J.K."/>
            <person name="Lee H.Y."/>
            <person name="Koo N."/>
            <person name="Hong Y."/>
            <person name="Kim R.W."/>
            <person name="Kang W.H."/>
            <person name="Huh J.H."/>
            <person name="Kang B.C."/>
            <person name="Yang T.J."/>
            <person name="Lee Y.H."/>
            <person name="Bennetzen J.L."/>
            <person name="Choi D."/>
        </authorList>
    </citation>
    <scope>NUCLEOTIDE SEQUENCE [LARGE SCALE GENOMIC DNA]</scope>
    <source>
        <strain evidence="3">cv. PBC81</strain>
    </source>
</reference>
<feature type="region of interest" description="Disordered" evidence="1">
    <location>
        <begin position="78"/>
        <end position="114"/>
    </location>
</feature>
<reference evidence="3" key="2">
    <citation type="journal article" date="2017" name="J. Anim. Genet.">
        <title>Multiple reference genome sequences of hot pepper reveal the massive evolution of plant disease resistance genes by retroduplication.</title>
        <authorList>
            <person name="Kim S."/>
            <person name="Park J."/>
            <person name="Yeom S.-I."/>
            <person name="Kim Y.-M."/>
            <person name="Seo E."/>
            <person name="Kim K.-T."/>
            <person name="Kim M.-S."/>
            <person name="Lee J.M."/>
            <person name="Cheong K."/>
            <person name="Shin H.-S."/>
            <person name="Kim S.-B."/>
            <person name="Han K."/>
            <person name="Lee J."/>
            <person name="Park M."/>
            <person name="Lee H.-A."/>
            <person name="Lee H.-Y."/>
            <person name="Lee Y."/>
            <person name="Oh S."/>
            <person name="Lee J.H."/>
            <person name="Choi E."/>
            <person name="Choi E."/>
            <person name="Lee S.E."/>
            <person name="Jeon J."/>
            <person name="Kim H."/>
            <person name="Choi G."/>
            <person name="Song H."/>
            <person name="Lee J."/>
            <person name="Lee S.-C."/>
            <person name="Kwon J.-K."/>
            <person name="Lee H.-Y."/>
            <person name="Koo N."/>
            <person name="Hong Y."/>
            <person name="Kim R.W."/>
            <person name="Kang W.-H."/>
            <person name="Huh J.H."/>
            <person name="Kang B.-C."/>
            <person name="Yang T.-J."/>
            <person name="Lee Y.-H."/>
            <person name="Bennetzen J.L."/>
            <person name="Choi D."/>
        </authorList>
    </citation>
    <scope>NUCLEOTIDE SEQUENCE [LARGE SCALE GENOMIC DNA]</scope>
    <source>
        <strain evidence="3">cv. PBC81</strain>
    </source>
</reference>
<dbReference type="OrthoDB" id="1316076at2759"/>
<organism evidence="2 3">
    <name type="scientific">Capsicum baccatum</name>
    <name type="common">Peruvian pepper</name>
    <dbReference type="NCBI Taxonomy" id="33114"/>
    <lineage>
        <taxon>Eukaryota</taxon>
        <taxon>Viridiplantae</taxon>
        <taxon>Streptophyta</taxon>
        <taxon>Embryophyta</taxon>
        <taxon>Tracheophyta</taxon>
        <taxon>Spermatophyta</taxon>
        <taxon>Magnoliopsida</taxon>
        <taxon>eudicotyledons</taxon>
        <taxon>Gunneridae</taxon>
        <taxon>Pentapetalae</taxon>
        <taxon>asterids</taxon>
        <taxon>lamiids</taxon>
        <taxon>Solanales</taxon>
        <taxon>Solanaceae</taxon>
        <taxon>Solanoideae</taxon>
        <taxon>Capsiceae</taxon>
        <taxon>Capsicum</taxon>
    </lineage>
</organism>
<dbReference type="EMBL" id="MLFT02000006">
    <property type="protein sequence ID" value="PHT45969.1"/>
    <property type="molecule type" value="Genomic_DNA"/>
</dbReference>
<protein>
    <submittedName>
        <fullName evidence="2">Uncharacterized protein</fullName>
    </submittedName>
</protein>
<keyword evidence="3" id="KW-1185">Reference proteome</keyword>
<gene>
    <name evidence="2" type="ORF">CQW23_15127</name>
</gene>
<evidence type="ECO:0000256" key="1">
    <source>
        <dbReference type="SAM" id="MobiDB-lite"/>
    </source>
</evidence>
<feature type="compositionally biased region" description="Basic residues" evidence="1">
    <location>
        <begin position="93"/>
        <end position="109"/>
    </location>
</feature>
<feature type="compositionally biased region" description="Basic and acidic residues" evidence="1">
    <location>
        <begin position="78"/>
        <end position="92"/>
    </location>
</feature>
<proteinExistence type="predicted"/>
<dbReference type="Proteomes" id="UP000224567">
    <property type="component" value="Unassembled WGS sequence"/>
</dbReference>
<evidence type="ECO:0000313" key="3">
    <source>
        <dbReference type="Proteomes" id="UP000224567"/>
    </source>
</evidence>
<dbReference type="AlphaFoldDB" id="A0A2G2WLC1"/>
<comment type="caution">
    <text evidence="2">The sequence shown here is derived from an EMBL/GenBank/DDBJ whole genome shotgun (WGS) entry which is preliminary data.</text>
</comment>
<evidence type="ECO:0000313" key="2">
    <source>
        <dbReference type="EMBL" id="PHT45969.1"/>
    </source>
</evidence>